<comment type="caution">
    <text evidence="7">The sequence shown here is derived from an EMBL/GenBank/DDBJ whole genome shotgun (WGS) entry which is preliminary data.</text>
</comment>
<keyword evidence="5" id="KW-0829">Tyrosine-protein kinase</keyword>
<dbReference type="InterPro" id="IPR050445">
    <property type="entry name" value="Bact_polysacc_biosynth/exp"/>
</dbReference>
<keyword evidence="3" id="KW-0418">Kinase</keyword>
<dbReference type="CDD" id="cd05387">
    <property type="entry name" value="BY-kinase"/>
    <property type="match status" value="1"/>
</dbReference>
<evidence type="ECO:0000256" key="3">
    <source>
        <dbReference type="ARBA" id="ARBA00022777"/>
    </source>
</evidence>
<dbReference type="PANTHER" id="PTHR32309:SF31">
    <property type="entry name" value="CAPSULAR EXOPOLYSACCHARIDE FAMILY"/>
    <property type="match status" value="1"/>
</dbReference>
<name>A0ABX9KB60_9BACT</name>
<evidence type="ECO:0000256" key="5">
    <source>
        <dbReference type="ARBA" id="ARBA00023137"/>
    </source>
</evidence>
<evidence type="ECO:0000256" key="2">
    <source>
        <dbReference type="ARBA" id="ARBA00022741"/>
    </source>
</evidence>
<dbReference type="PANTHER" id="PTHR32309">
    <property type="entry name" value="TYROSINE-PROTEIN KINASE"/>
    <property type="match status" value="1"/>
</dbReference>
<dbReference type="InterPro" id="IPR027417">
    <property type="entry name" value="P-loop_NTPase"/>
</dbReference>
<protein>
    <submittedName>
        <fullName evidence="7">Capsular exopolysaccharide synthesis family protein</fullName>
    </submittedName>
</protein>
<dbReference type="Gene3D" id="3.40.50.300">
    <property type="entry name" value="P-loop containing nucleotide triphosphate hydrolases"/>
    <property type="match status" value="1"/>
</dbReference>
<evidence type="ECO:0000256" key="1">
    <source>
        <dbReference type="ARBA" id="ARBA00022679"/>
    </source>
</evidence>
<dbReference type="InterPro" id="IPR005702">
    <property type="entry name" value="Wzc-like_C"/>
</dbReference>
<keyword evidence="4" id="KW-0067">ATP-binding</keyword>
<gene>
    <name evidence="7" type="ORF">ATI61_101261</name>
</gene>
<proteinExistence type="predicted"/>
<feature type="domain" description="AAA" evidence="6">
    <location>
        <begin position="70"/>
        <end position="214"/>
    </location>
</feature>
<keyword evidence="1" id="KW-0808">Transferase</keyword>
<dbReference type="Proteomes" id="UP000256345">
    <property type="component" value="Unassembled WGS sequence"/>
</dbReference>
<evidence type="ECO:0000259" key="6">
    <source>
        <dbReference type="Pfam" id="PF13614"/>
    </source>
</evidence>
<dbReference type="NCBIfam" id="TIGR01007">
    <property type="entry name" value="eps_fam"/>
    <property type="match status" value="1"/>
</dbReference>
<dbReference type="EMBL" id="QUMU01000001">
    <property type="protein sequence ID" value="REG37281.1"/>
    <property type="molecule type" value="Genomic_DNA"/>
</dbReference>
<keyword evidence="8" id="KW-1185">Reference proteome</keyword>
<reference evidence="7 8" key="1">
    <citation type="submission" date="2018-08" db="EMBL/GenBank/DDBJ databases">
        <title>Genomic Encyclopedia of Archaeal and Bacterial Type Strains, Phase II (KMG-II): from individual species to whole genera.</title>
        <authorList>
            <person name="Goeker M."/>
        </authorList>
    </citation>
    <scope>NUCLEOTIDE SEQUENCE [LARGE SCALE GENOMIC DNA]</scope>
    <source>
        <strain evidence="7 8">DSM 2261</strain>
    </source>
</reference>
<dbReference type="InterPro" id="IPR025669">
    <property type="entry name" value="AAA_dom"/>
</dbReference>
<dbReference type="Pfam" id="PF13614">
    <property type="entry name" value="AAA_31"/>
    <property type="match status" value="1"/>
</dbReference>
<organism evidence="7 8">
    <name type="scientific">Archangium gephyra</name>
    <dbReference type="NCBI Taxonomy" id="48"/>
    <lineage>
        <taxon>Bacteria</taxon>
        <taxon>Pseudomonadati</taxon>
        <taxon>Myxococcota</taxon>
        <taxon>Myxococcia</taxon>
        <taxon>Myxococcales</taxon>
        <taxon>Cystobacterineae</taxon>
        <taxon>Archangiaceae</taxon>
        <taxon>Archangium</taxon>
    </lineage>
</organism>
<keyword evidence="2" id="KW-0547">Nucleotide-binding</keyword>
<sequence length="255" mass="27750">MNNAESGRNGMEQQMERAGNFLPRVDDAAGSPNAVDRRVVSLTAPASGAAEQYRSLYYRLERMRELRPLKVVGITSAMPGEGKTVTTVNLALAAARANPERRILLIDADLRRGQVADVLGIKGRPGLTELLNGECEVRELVRRFHATRMAVITAGSTPEEPTQALASGKMKQFLKVVREHFDEVYMDLPPTLPFADSAILGHQTDGLLMVVRANVTPARAVNQAVEQLGGAPILGCVLNGAEMSDTPYLKNYVRK</sequence>
<accession>A0ABX9KB60</accession>
<dbReference type="SUPFAM" id="SSF52540">
    <property type="entry name" value="P-loop containing nucleoside triphosphate hydrolases"/>
    <property type="match status" value="1"/>
</dbReference>
<evidence type="ECO:0000313" key="8">
    <source>
        <dbReference type="Proteomes" id="UP000256345"/>
    </source>
</evidence>
<evidence type="ECO:0000256" key="4">
    <source>
        <dbReference type="ARBA" id="ARBA00022840"/>
    </source>
</evidence>
<evidence type="ECO:0000313" key="7">
    <source>
        <dbReference type="EMBL" id="REG37281.1"/>
    </source>
</evidence>